<dbReference type="GO" id="GO:0005886">
    <property type="term" value="C:plasma membrane"/>
    <property type="evidence" value="ECO:0007669"/>
    <property type="project" value="TreeGrafter"/>
</dbReference>
<proteinExistence type="predicted"/>
<feature type="transmembrane region" description="Helical" evidence="2">
    <location>
        <begin position="808"/>
        <end position="833"/>
    </location>
</feature>
<keyword evidence="2" id="KW-1133">Transmembrane helix</keyword>
<feature type="transmembrane region" description="Helical" evidence="2">
    <location>
        <begin position="631"/>
        <end position="653"/>
    </location>
</feature>
<evidence type="ECO:0000313" key="4">
    <source>
        <dbReference type="EMBL" id="WVW81227.1"/>
    </source>
</evidence>
<keyword evidence="5" id="KW-1185">Reference proteome</keyword>
<protein>
    <recommendedName>
        <fullName evidence="3">CSC1/OSCA1-like 7TM region domain-containing protein</fullName>
    </recommendedName>
</protein>
<gene>
    <name evidence="4" type="ORF">I302_103218</name>
</gene>
<dbReference type="EMBL" id="CP144542">
    <property type="protein sequence ID" value="WVW81227.1"/>
    <property type="molecule type" value="Genomic_DNA"/>
</dbReference>
<sequence>MFLPRQLPSTTSARSSNPTTSEASIGGVSAADLIQQAENHWDVSATSILAAWVATMIGILLILLLYSTVRLKWCRIYLPRWKLRKPSQTKEEKQQDKLKLAQLSKKGQKEYLLKKFKEEPDYYPGFDKIKDPDDEKGYKWVEAEDDGIWYGKVPKASITFFGWMRASWEDTKVELMAVIPKWFCCCWSVLGLRFCVRKRGQRKRKTILEQDIQGLKMLGLDAVIYLMFLRLLKYLFATISILAVFLAFANYYINTETTYGSTNSISSLKTNNSTDENIKLKGNMTNIIDNPNLLTAANITSNGLLVHVSFEIIVTMLVIIYVLKACTHHARLVKEWAKMNRNEISFKSLFITNLSILNTSTAGAKKQIKDIVLGENLKNIHCEIWFAVHKLNPLEKRIEKFKKEAFSKAIEAVAMETFYEGQEGQRNHMYDTCWDRVMGRTKNAKTKVDEALKEKYEIEEVQELIRYEQNGSNWKDLNGTVTAAFVTLPTASQARTILFERRTELAKAGYELQKAPRTHNVLWKNLEKDAKAKHSSAVFGKLALLFVCFLNTFPVMGIVFLTNIGIAIDRYPKLAQMQEESQFWKIVFMILEGVLPATVAAIFAYFLPYIMRELNRWSGSITRGQLDKDQIRQVFIFLLVSNFVVFGLIGVLYETISGIYSKIGEESIEDIYKSIGDLPAKITGAYISQSLYWFSWYPIRSIVMWLQLLQVPRLILKTPQLLKFKTPQDLAEVTLAIHFELMELLFLALILIALEYSFIIFAMCVGLIYAPLAPVVVIGATIHFWSAHIVHSQSLKFVNDTKETDGECWWVIINRLLVGTVFMQCLMVLTVTLKTQSPPMAVAAALPIFLIVLFKLYLNKHYKDDNLNILYNGEDFKEGKVLEKYVPDVLRYDWMPKGKTVKNRKLMDRAKQRIPALEQLMKIDRKSGDDKPPQNRQKVRRKKS</sequence>
<evidence type="ECO:0000256" key="2">
    <source>
        <dbReference type="SAM" id="Phobius"/>
    </source>
</evidence>
<dbReference type="RefSeq" id="XP_065725706.1">
    <property type="nucleotide sequence ID" value="XM_065869634.1"/>
</dbReference>
<dbReference type="PANTHER" id="PTHR13018:SF144">
    <property type="entry name" value="CSC1_OSCA1-LIKE 7TM REGION DOMAIN-CONTAINING PROTEIN"/>
    <property type="match status" value="1"/>
</dbReference>
<name>A0AAJ8K5S7_9TREE</name>
<feature type="transmembrane region" description="Helical" evidence="2">
    <location>
        <begin position="586"/>
        <end position="610"/>
    </location>
</feature>
<organism evidence="4 5">
    <name type="scientific">Kwoniella bestiolae CBS 10118</name>
    <dbReference type="NCBI Taxonomy" id="1296100"/>
    <lineage>
        <taxon>Eukaryota</taxon>
        <taxon>Fungi</taxon>
        <taxon>Dikarya</taxon>
        <taxon>Basidiomycota</taxon>
        <taxon>Agaricomycotina</taxon>
        <taxon>Tremellomycetes</taxon>
        <taxon>Tremellales</taxon>
        <taxon>Cryptococcaceae</taxon>
        <taxon>Kwoniella</taxon>
    </lineage>
</organism>
<evidence type="ECO:0000256" key="1">
    <source>
        <dbReference type="SAM" id="MobiDB-lite"/>
    </source>
</evidence>
<dbReference type="Pfam" id="PF02714">
    <property type="entry name" value="RSN1_7TM"/>
    <property type="match status" value="1"/>
</dbReference>
<dbReference type="KEGG" id="kbi:30206316"/>
<dbReference type="Proteomes" id="UP000092730">
    <property type="component" value="Chromosome 2"/>
</dbReference>
<evidence type="ECO:0000313" key="5">
    <source>
        <dbReference type="Proteomes" id="UP000092730"/>
    </source>
</evidence>
<keyword evidence="2" id="KW-0472">Membrane</keyword>
<feature type="transmembrane region" description="Helical" evidence="2">
    <location>
        <begin position="542"/>
        <end position="566"/>
    </location>
</feature>
<feature type="transmembrane region" description="Helical" evidence="2">
    <location>
        <begin position="48"/>
        <end position="66"/>
    </location>
</feature>
<accession>A0AAJ8K5S7</accession>
<dbReference type="GO" id="GO:0005227">
    <property type="term" value="F:calcium-activated cation channel activity"/>
    <property type="evidence" value="ECO:0007669"/>
    <property type="project" value="InterPro"/>
</dbReference>
<dbReference type="AlphaFoldDB" id="A0AAJ8K5S7"/>
<feature type="transmembrane region" description="Helical" evidence="2">
    <location>
        <begin position="758"/>
        <end position="787"/>
    </location>
</feature>
<keyword evidence="2" id="KW-0812">Transmembrane</keyword>
<feature type="compositionally biased region" description="Basic and acidic residues" evidence="1">
    <location>
        <begin position="922"/>
        <end position="933"/>
    </location>
</feature>
<feature type="transmembrane region" description="Helical" evidence="2">
    <location>
        <begin position="234"/>
        <end position="253"/>
    </location>
</feature>
<dbReference type="InterPro" id="IPR003864">
    <property type="entry name" value="CSC1/OSCA1-like_7TM"/>
</dbReference>
<dbReference type="PANTHER" id="PTHR13018">
    <property type="entry name" value="PROBABLE MEMBRANE PROTEIN DUF221-RELATED"/>
    <property type="match status" value="1"/>
</dbReference>
<feature type="compositionally biased region" description="Polar residues" evidence="1">
    <location>
        <begin position="7"/>
        <end position="23"/>
    </location>
</feature>
<feature type="transmembrane region" description="Helical" evidence="2">
    <location>
        <begin position="839"/>
        <end position="858"/>
    </location>
</feature>
<reference evidence="4" key="1">
    <citation type="submission" date="2013-07" db="EMBL/GenBank/DDBJ databases">
        <authorList>
            <consortium name="The Broad Institute Genome Sequencing Platform"/>
            <person name="Cuomo C."/>
            <person name="Litvintseva A."/>
            <person name="Chen Y."/>
            <person name="Heitman J."/>
            <person name="Sun S."/>
            <person name="Springer D."/>
            <person name="Dromer F."/>
            <person name="Young S.K."/>
            <person name="Zeng Q."/>
            <person name="Gargeya S."/>
            <person name="Fitzgerald M."/>
            <person name="Abouelleil A."/>
            <person name="Alvarado L."/>
            <person name="Berlin A.M."/>
            <person name="Chapman S.B."/>
            <person name="Dewar J."/>
            <person name="Goldberg J."/>
            <person name="Griggs A."/>
            <person name="Gujja S."/>
            <person name="Hansen M."/>
            <person name="Howarth C."/>
            <person name="Imamovic A."/>
            <person name="Larimer J."/>
            <person name="McCowan C."/>
            <person name="Murphy C."/>
            <person name="Pearson M."/>
            <person name="Priest M."/>
            <person name="Roberts A."/>
            <person name="Saif S."/>
            <person name="Shea T."/>
            <person name="Sykes S."/>
            <person name="Wortman J."/>
            <person name="Nusbaum C."/>
            <person name="Birren B."/>
        </authorList>
    </citation>
    <scope>NUCLEOTIDE SEQUENCE</scope>
    <source>
        <strain evidence="4">CBS 10118</strain>
    </source>
</reference>
<dbReference type="InterPro" id="IPR045122">
    <property type="entry name" value="Csc1-like"/>
</dbReference>
<dbReference type="GeneID" id="30206316"/>
<evidence type="ECO:0000259" key="3">
    <source>
        <dbReference type="Pfam" id="PF02714"/>
    </source>
</evidence>
<feature type="region of interest" description="Disordered" evidence="1">
    <location>
        <begin position="1"/>
        <end position="24"/>
    </location>
</feature>
<feature type="transmembrane region" description="Helical" evidence="2">
    <location>
        <begin position="691"/>
        <end position="709"/>
    </location>
</feature>
<feature type="domain" description="CSC1/OSCA1-like 7TM region" evidence="3">
    <location>
        <begin position="538"/>
        <end position="830"/>
    </location>
</feature>
<feature type="transmembrane region" description="Helical" evidence="2">
    <location>
        <begin position="304"/>
        <end position="323"/>
    </location>
</feature>
<reference evidence="4" key="2">
    <citation type="submission" date="2024-02" db="EMBL/GenBank/DDBJ databases">
        <title>Comparative genomics of Cryptococcus and Kwoniella reveals pathogenesis evolution and contrasting modes of karyotype evolution via chromosome fusion or intercentromeric recombination.</title>
        <authorList>
            <person name="Coelho M.A."/>
            <person name="David-Palma M."/>
            <person name="Shea T."/>
            <person name="Bowers K."/>
            <person name="McGinley-Smith S."/>
            <person name="Mohammad A.W."/>
            <person name="Gnirke A."/>
            <person name="Yurkov A.M."/>
            <person name="Nowrousian M."/>
            <person name="Sun S."/>
            <person name="Cuomo C.A."/>
            <person name="Heitman J."/>
        </authorList>
    </citation>
    <scope>NUCLEOTIDE SEQUENCE</scope>
    <source>
        <strain evidence="4">CBS 10118</strain>
    </source>
</reference>
<feature type="region of interest" description="Disordered" evidence="1">
    <location>
        <begin position="922"/>
        <end position="944"/>
    </location>
</feature>